<evidence type="ECO:0000313" key="7">
    <source>
        <dbReference type="EnsemblMetazoa" id="ACHR008116-PA"/>
    </source>
</evidence>
<dbReference type="Gene3D" id="2.170.140.10">
    <property type="entry name" value="Chitin binding domain"/>
    <property type="match status" value="2"/>
</dbReference>
<organism evidence="7 8">
    <name type="scientific">Anopheles christyi</name>
    <dbReference type="NCBI Taxonomy" id="43041"/>
    <lineage>
        <taxon>Eukaryota</taxon>
        <taxon>Metazoa</taxon>
        <taxon>Ecdysozoa</taxon>
        <taxon>Arthropoda</taxon>
        <taxon>Hexapoda</taxon>
        <taxon>Insecta</taxon>
        <taxon>Pterygota</taxon>
        <taxon>Neoptera</taxon>
        <taxon>Endopterygota</taxon>
        <taxon>Diptera</taxon>
        <taxon>Nematocera</taxon>
        <taxon>Culicoidea</taxon>
        <taxon>Culicidae</taxon>
        <taxon>Anophelinae</taxon>
        <taxon>Anopheles</taxon>
    </lineage>
</organism>
<dbReference type="InterPro" id="IPR002557">
    <property type="entry name" value="Chitin-bd_dom"/>
</dbReference>
<evidence type="ECO:0000259" key="6">
    <source>
        <dbReference type="PROSITE" id="PS50940"/>
    </source>
</evidence>
<reference evidence="7" key="2">
    <citation type="submission" date="2020-05" db="UniProtKB">
        <authorList>
            <consortium name="EnsemblMetazoa"/>
        </authorList>
    </citation>
    <scope>IDENTIFICATION</scope>
    <source>
        <strain evidence="7">ACHKN1017</strain>
    </source>
</reference>
<evidence type="ECO:0000256" key="4">
    <source>
        <dbReference type="ARBA" id="ARBA00023157"/>
    </source>
</evidence>
<sequence length="592" mass="65874">TSSLDVTCSHSDNYFYTIPGSRCTSYYRCYQNQPIEFSCTDGAMFDFYQQRCVRTDGTCYEAVCTGKTNGLYADTSQGCRRSYRCRGGKLTVLDSCPTGTLFDGTACAPEEQVVCESPETTAATIRYEADARCYGLPDGNHVLPTGGADCKKYLLCQNDQVVDVLECPSGYRFDEQTKRCRLSNQAASCRTTYQQHDWSLADDNGCSMLPDGPHLAPTSHDCRTYVKCQSHRMVSRHECPSMTVFNGQQCVPTFLYHCPRLDPPGDICQHAPNGFRVDPRKGCAYYVRCQGRRTVEQHSCPNGFHYDTVQSGCIASTLDTSCHRIPYSTDCIQRASGFYQDFTTMDDDVSLSPCRAYFHCHNGVKTGFRCPHGYLFDGENCVPPGSYQCPVEDVNSCQGKPNGYYKDTRAGCRAYHLCTNGNKIAYLCQPGHIFAGGKCVEGVKQGYGTVCDEPDTPCTDRPDGYYQDRDTHCRQYYFCQRGEKLQTLTCRGSKLFDGRGCVPPDSYTCPSGMDVDVDAAASENCIVRHCEPVCAKGGFYADYDSGCEQYFFCIDGKQSLLSCSEGYVFNGELCVPKASYYCPRYCTPPESC</sequence>
<dbReference type="PANTHER" id="PTHR23301">
    <property type="entry name" value="CHITIN BINDING PERITROPHIN-A"/>
    <property type="match status" value="1"/>
</dbReference>
<dbReference type="GO" id="GO:0008061">
    <property type="term" value="F:chitin binding"/>
    <property type="evidence" value="ECO:0007669"/>
    <property type="project" value="UniProtKB-KW"/>
</dbReference>
<feature type="domain" description="Chitin-binding type-2" evidence="6">
    <location>
        <begin position="531"/>
        <end position="584"/>
    </location>
</feature>
<dbReference type="PROSITE" id="PS50940">
    <property type="entry name" value="CHIT_BIND_II"/>
    <property type="match status" value="9"/>
</dbReference>
<keyword evidence="4" id="KW-1015">Disulfide bond</keyword>
<dbReference type="SMART" id="SM00494">
    <property type="entry name" value="ChtBD2"/>
    <property type="match status" value="9"/>
</dbReference>
<evidence type="ECO:0000256" key="5">
    <source>
        <dbReference type="ARBA" id="ARBA00023180"/>
    </source>
</evidence>
<feature type="domain" description="Chitin-binding type-2" evidence="6">
    <location>
        <begin position="328"/>
        <end position="391"/>
    </location>
</feature>
<dbReference type="InterPro" id="IPR051940">
    <property type="entry name" value="Chitin_bind-dev_reg"/>
</dbReference>
<feature type="domain" description="Chitin-binding type-2" evidence="6">
    <location>
        <begin position="265"/>
        <end position="324"/>
    </location>
</feature>
<evidence type="ECO:0000256" key="3">
    <source>
        <dbReference type="ARBA" id="ARBA00022737"/>
    </source>
</evidence>
<feature type="domain" description="Chitin-binding type-2" evidence="6">
    <location>
        <begin position="130"/>
        <end position="191"/>
    </location>
</feature>
<keyword evidence="5" id="KW-0325">Glycoprotein</keyword>
<feature type="domain" description="Chitin-binding type-2" evidence="6">
    <location>
        <begin position="5"/>
        <end position="61"/>
    </location>
</feature>
<dbReference type="Proteomes" id="UP000075881">
    <property type="component" value="Unassembled WGS sequence"/>
</dbReference>
<feature type="domain" description="Chitin-binding type-2" evidence="6">
    <location>
        <begin position="203"/>
        <end position="260"/>
    </location>
</feature>
<reference evidence="8" key="1">
    <citation type="submission" date="2013-03" db="EMBL/GenBank/DDBJ databases">
        <title>The Genome Sequence of Anopheles christyi ACHKN1017.</title>
        <authorList>
            <consortium name="The Broad Institute Genomics Platform"/>
            <person name="Neafsey D.E."/>
            <person name="Besansky N."/>
            <person name="Walker B."/>
            <person name="Young S.K."/>
            <person name="Zeng Q."/>
            <person name="Gargeya S."/>
            <person name="Fitzgerald M."/>
            <person name="Haas B."/>
            <person name="Abouelleil A."/>
            <person name="Allen A.W."/>
            <person name="Alvarado L."/>
            <person name="Arachchi H.M."/>
            <person name="Berlin A.M."/>
            <person name="Chapman S.B."/>
            <person name="Gainer-Dewar J."/>
            <person name="Goldberg J."/>
            <person name="Griggs A."/>
            <person name="Gujja S."/>
            <person name="Hansen M."/>
            <person name="Howarth C."/>
            <person name="Imamovic A."/>
            <person name="Ireland A."/>
            <person name="Larimer J."/>
            <person name="McCowan C."/>
            <person name="Murphy C."/>
            <person name="Pearson M."/>
            <person name="Poon T.W."/>
            <person name="Priest M."/>
            <person name="Roberts A."/>
            <person name="Saif S."/>
            <person name="Shea T."/>
            <person name="Sisk P."/>
            <person name="Sykes S."/>
            <person name="Wortman J."/>
            <person name="Nusbaum C."/>
            <person name="Birren B."/>
        </authorList>
    </citation>
    <scope>NUCLEOTIDE SEQUENCE [LARGE SCALE GENOMIC DNA]</scope>
    <source>
        <strain evidence="8">ACHKN1017</strain>
    </source>
</reference>
<keyword evidence="2" id="KW-0732">Signal</keyword>
<dbReference type="PANTHER" id="PTHR23301:SF0">
    <property type="entry name" value="CHITIN-BINDING TYPE-2 DOMAIN-CONTAINING PROTEIN-RELATED"/>
    <property type="match status" value="1"/>
</dbReference>
<keyword evidence="3" id="KW-0677">Repeat</keyword>
<accession>A0A182KBH9</accession>
<dbReference type="Pfam" id="PF01607">
    <property type="entry name" value="CBM_14"/>
    <property type="match status" value="8"/>
</dbReference>
<dbReference type="SUPFAM" id="SSF57625">
    <property type="entry name" value="Invertebrate chitin-binding proteins"/>
    <property type="match status" value="8"/>
</dbReference>
<evidence type="ECO:0000256" key="1">
    <source>
        <dbReference type="ARBA" id="ARBA00022669"/>
    </source>
</evidence>
<feature type="domain" description="Chitin-binding type-2" evidence="6">
    <location>
        <begin position="394"/>
        <end position="453"/>
    </location>
</feature>
<dbReference type="GO" id="GO:0005576">
    <property type="term" value="C:extracellular region"/>
    <property type="evidence" value="ECO:0007669"/>
    <property type="project" value="InterPro"/>
</dbReference>
<evidence type="ECO:0000313" key="8">
    <source>
        <dbReference type="Proteomes" id="UP000075881"/>
    </source>
</evidence>
<proteinExistence type="predicted"/>
<feature type="domain" description="Chitin-binding type-2" evidence="6">
    <location>
        <begin position="64"/>
        <end position="117"/>
    </location>
</feature>
<feature type="domain" description="Chitin-binding type-2" evidence="6">
    <location>
        <begin position="455"/>
        <end position="511"/>
    </location>
</feature>
<evidence type="ECO:0000256" key="2">
    <source>
        <dbReference type="ARBA" id="ARBA00022729"/>
    </source>
</evidence>
<protein>
    <recommendedName>
        <fullName evidence="6">Chitin-binding type-2 domain-containing protein</fullName>
    </recommendedName>
</protein>
<dbReference type="AlphaFoldDB" id="A0A182KBH9"/>
<dbReference type="InterPro" id="IPR036508">
    <property type="entry name" value="Chitin-bd_dom_sf"/>
</dbReference>
<dbReference type="EnsemblMetazoa" id="ACHR008116-RA">
    <property type="protein sequence ID" value="ACHR008116-PA"/>
    <property type="gene ID" value="ACHR008116"/>
</dbReference>
<dbReference type="STRING" id="43041.A0A182KBH9"/>
<keyword evidence="1" id="KW-0147">Chitin-binding</keyword>
<name>A0A182KBH9_9DIPT</name>
<keyword evidence="8" id="KW-1185">Reference proteome</keyword>
<dbReference type="VEuPathDB" id="VectorBase:ACHR008116"/>